<keyword evidence="10" id="KW-1185">Reference proteome</keyword>
<evidence type="ECO:0000313" key="9">
    <source>
        <dbReference type="EMBL" id="BDA63361.1"/>
    </source>
</evidence>
<gene>
    <name evidence="9" type="ORF">MANAM107_01950</name>
</gene>
<dbReference type="EMBL" id="AP025017">
    <property type="protein sequence ID" value="BDA63361.1"/>
    <property type="molecule type" value="Genomic_DNA"/>
</dbReference>
<dbReference type="PRINTS" id="PR00727">
    <property type="entry name" value="LEADERPTASE"/>
</dbReference>
<evidence type="ECO:0000256" key="7">
    <source>
        <dbReference type="SAM" id="MobiDB-lite"/>
    </source>
</evidence>
<dbReference type="NCBIfam" id="TIGR02227">
    <property type="entry name" value="sigpep_I_bact"/>
    <property type="match status" value="1"/>
</dbReference>
<dbReference type="Pfam" id="PF10502">
    <property type="entry name" value="Peptidase_S26"/>
    <property type="match status" value="1"/>
</dbReference>
<evidence type="ECO:0000259" key="8">
    <source>
        <dbReference type="Pfam" id="PF10502"/>
    </source>
</evidence>
<organism evidence="9 10">
    <name type="scientific">Actinomyces capricornis</name>
    <dbReference type="NCBI Taxonomy" id="2755559"/>
    <lineage>
        <taxon>Bacteria</taxon>
        <taxon>Bacillati</taxon>
        <taxon>Actinomycetota</taxon>
        <taxon>Actinomycetes</taxon>
        <taxon>Actinomycetales</taxon>
        <taxon>Actinomycetaceae</taxon>
        <taxon>Actinomyces</taxon>
    </lineage>
</organism>
<keyword evidence="6" id="KW-0472">Membrane</keyword>
<evidence type="ECO:0000256" key="6">
    <source>
        <dbReference type="RuleBase" id="RU362042"/>
    </source>
</evidence>
<dbReference type="PANTHER" id="PTHR43390">
    <property type="entry name" value="SIGNAL PEPTIDASE I"/>
    <property type="match status" value="1"/>
</dbReference>
<evidence type="ECO:0000256" key="5">
    <source>
        <dbReference type="ARBA" id="ARBA00022801"/>
    </source>
</evidence>
<protein>
    <recommendedName>
        <fullName evidence="4 6">Signal peptidase I</fullName>
        <ecNumber evidence="4 6">3.4.21.89</ecNumber>
    </recommendedName>
</protein>
<dbReference type="InterPro" id="IPR000223">
    <property type="entry name" value="Pept_S26A_signal_pept_1"/>
</dbReference>
<feature type="region of interest" description="Disordered" evidence="7">
    <location>
        <begin position="1"/>
        <end position="98"/>
    </location>
</feature>
<feature type="transmembrane region" description="Helical" evidence="6">
    <location>
        <begin position="107"/>
        <end position="125"/>
    </location>
</feature>
<evidence type="ECO:0000256" key="3">
    <source>
        <dbReference type="ARBA" id="ARBA00009370"/>
    </source>
</evidence>
<dbReference type="Gene3D" id="2.10.109.10">
    <property type="entry name" value="Umud Fragment, subunit A"/>
    <property type="match status" value="1"/>
</dbReference>
<keyword evidence="5 6" id="KW-0378">Hydrolase</keyword>
<evidence type="ECO:0000256" key="4">
    <source>
        <dbReference type="ARBA" id="ARBA00013208"/>
    </source>
</evidence>
<comment type="similarity">
    <text evidence="3 6">Belongs to the peptidase S26 family.</text>
</comment>
<dbReference type="Proteomes" id="UP000824496">
    <property type="component" value="Chromosome"/>
</dbReference>
<dbReference type="InterPro" id="IPR019533">
    <property type="entry name" value="Peptidase_S26"/>
</dbReference>
<dbReference type="EC" id="3.4.21.89" evidence="4 6"/>
<dbReference type="PROSITE" id="PS00761">
    <property type="entry name" value="SPASE_I_3"/>
    <property type="match status" value="1"/>
</dbReference>
<evidence type="ECO:0000256" key="2">
    <source>
        <dbReference type="ARBA" id="ARBA00004401"/>
    </source>
</evidence>
<dbReference type="PANTHER" id="PTHR43390:SF1">
    <property type="entry name" value="CHLOROPLAST PROCESSING PEPTIDASE"/>
    <property type="match status" value="1"/>
</dbReference>
<dbReference type="CDD" id="cd06530">
    <property type="entry name" value="S26_SPase_I"/>
    <property type="match status" value="1"/>
</dbReference>
<dbReference type="InterPro" id="IPR036286">
    <property type="entry name" value="LexA/Signal_pep-like_sf"/>
</dbReference>
<evidence type="ECO:0000313" key="10">
    <source>
        <dbReference type="Proteomes" id="UP000824496"/>
    </source>
</evidence>
<name>A0ABM7U734_9ACTO</name>
<keyword evidence="6" id="KW-0812">Transmembrane</keyword>
<keyword evidence="6" id="KW-1133">Transmembrane helix</keyword>
<keyword evidence="6" id="KW-0645">Protease</keyword>
<sequence length="324" mass="34745">MRAPHDDAPGSPPAPARPELAPTLDEDEAPVRTAASAPTSPSPQDAADPGDDQPDGPDGPEGAEHLEELAAPAVLPPSIPPRRRPVPSIAPAAPEPRRPRLRFPSTLTVFVVILLLAALFKTYVLQTYEIPSGSMEDTLRSGDQVAVTMYDSEQIERGDVVVFTDPDNWLDVTEPTGLRGLLQDTLELVRLLPQDTGHHLIKRVIGVGGDHIVADGQGSLSVNGVPVDESYLKPGTLASEVPFDVVVPEGHVWVMGDNRSNSADSRFHRTDAHGGFVPRENIVGVAKSVIWPIDRWEGLGEGREIFAQVDQQAQDADPAAQEGQ</sequence>
<dbReference type="InterPro" id="IPR019758">
    <property type="entry name" value="Pept_S26A_signal_pept_1_CS"/>
</dbReference>
<accession>A0ABM7U734</accession>
<evidence type="ECO:0000256" key="1">
    <source>
        <dbReference type="ARBA" id="ARBA00000677"/>
    </source>
</evidence>
<proteinExistence type="inferred from homology"/>
<dbReference type="RefSeq" id="WP_223909971.1">
    <property type="nucleotide sequence ID" value="NZ_AP025017.1"/>
</dbReference>
<feature type="domain" description="Peptidase S26" evidence="8">
    <location>
        <begin position="107"/>
        <end position="291"/>
    </location>
</feature>
<comment type="catalytic activity">
    <reaction evidence="1 6">
        <text>Cleavage of hydrophobic, N-terminal signal or leader sequences from secreted and periplasmic proteins.</text>
        <dbReference type="EC" id="3.4.21.89"/>
    </reaction>
</comment>
<dbReference type="SUPFAM" id="SSF51306">
    <property type="entry name" value="LexA/Signal peptidase"/>
    <property type="match status" value="1"/>
</dbReference>
<comment type="subcellular location">
    <subcellularLocation>
        <location evidence="2">Cell membrane</location>
        <topology evidence="2">Single-pass type II membrane protein</topology>
    </subcellularLocation>
    <subcellularLocation>
        <location evidence="6">Membrane</location>
        <topology evidence="6">Single-pass type II membrane protein</topology>
    </subcellularLocation>
</comment>
<reference evidence="9 10" key="1">
    <citation type="submission" date="2021-08" db="EMBL/GenBank/DDBJ databases">
        <title>Whole genome sequence of novel Actinomyces species strain MAS-1.</title>
        <authorList>
            <person name="Saito M."/>
            <person name="Kuwahara N."/>
            <person name="Takizawa T."/>
            <person name="Gotouda H."/>
            <person name="Ochiai T."/>
        </authorList>
    </citation>
    <scope>NUCLEOTIDE SEQUENCE [LARGE SCALE GENOMIC DNA]</scope>
    <source>
        <strain evidence="9 10">MAS-1</strain>
    </source>
</reference>